<dbReference type="InParanoid" id="T0R2F5"/>
<dbReference type="GO" id="GO:0005783">
    <property type="term" value="C:endoplasmic reticulum"/>
    <property type="evidence" value="ECO:0007669"/>
    <property type="project" value="TreeGrafter"/>
</dbReference>
<keyword evidence="2" id="KW-0067">ATP-binding</keyword>
<dbReference type="RefSeq" id="XP_008604860.1">
    <property type="nucleotide sequence ID" value="XM_008606638.1"/>
</dbReference>
<dbReference type="GO" id="GO:0005524">
    <property type="term" value="F:ATP binding"/>
    <property type="evidence" value="ECO:0007669"/>
    <property type="project" value="UniProtKB-KW"/>
</dbReference>
<evidence type="ECO:0000256" key="1">
    <source>
        <dbReference type="ARBA" id="ARBA00022741"/>
    </source>
</evidence>
<sequence length="683" mass="75447">MAQLKKATSVVFASPDASEAKPGHGATYRVGPFPICPVQTIMQNLQQTVRKHPKGKFIGHRPIDCRGNAGPYLWLSYEQAYTRIQHLAAGLENQKMLQPTADGHRMLCIYMKNRPEWTLAQYATYYAGGMVTPLYDSLGASATSFILQQTHASTVICTRDELKHLLTAKEAVSTLHHVILCDVRVTTEEDFNLAASVGLRLWSMTEVEMLGERYPMEPSPAAGHDLAILMYTSGTTGEPKGVQLTHQNLLIAALGVEERLKQGKAVEVFEKKPIYLSYMPLPHVMEQIAHLVVISHHGCIGFYQGNTLKLPDDLKSLRPTIFMTVPRLLNKMYDKIVGMASSAGGLKTWVFQTALNAKLHNLQKGKTNHALFDKSVFDKIKAKLGLDRCGLVLTGSAPLSDDVLYFFRVLLNCPVFEGYGQSECTGGSCCTDINDLSAGTVGAPLVSNEIKLVSVPDMGYNVTDKFHGDDEATRMRVNGRGEICYRGPIVFTGYFKAPEKTAEVLDEDGWLHSGDIGVWTMDGRLKIVDRKKNIFKLSQGEYVAPEKIENIIKGSVYVAQPFVYGDSLHSMLVGIIVPEEAELRRLGDSFGVTGSFPELCKHPKIIAAVQTDIIAVGKKGLLNGFETVRAILLHPEPFTVENELMTPTFKLKRNDVKKAFMKEIDALYEKSGDVVAGKNVKQH</sequence>
<dbReference type="PANTHER" id="PTHR43272">
    <property type="entry name" value="LONG-CHAIN-FATTY-ACID--COA LIGASE"/>
    <property type="match status" value="1"/>
</dbReference>
<proteinExistence type="predicted"/>
<reference evidence="4 5" key="1">
    <citation type="submission" date="2012-04" db="EMBL/GenBank/DDBJ databases">
        <title>The Genome Sequence of Saprolegnia declina VS20.</title>
        <authorList>
            <consortium name="The Broad Institute Genome Sequencing Platform"/>
            <person name="Russ C."/>
            <person name="Nusbaum C."/>
            <person name="Tyler B."/>
            <person name="van West P."/>
            <person name="Dieguez-Uribeondo J."/>
            <person name="de Bruijn I."/>
            <person name="Tripathy S."/>
            <person name="Jiang R."/>
            <person name="Young S.K."/>
            <person name="Zeng Q."/>
            <person name="Gargeya S."/>
            <person name="Fitzgerald M."/>
            <person name="Haas B."/>
            <person name="Abouelleil A."/>
            <person name="Alvarado L."/>
            <person name="Arachchi H.M."/>
            <person name="Berlin A."/>
            <person name="Chapman S.B."/>
            <person name="Goldberg J."/>
            <person name="Griggs A."/>
            <person name="Gujja S."/>
            <person name="Hansen M."/>
            <person name="Howarth C."/>
            <person name="Imamovic A."/>
            <person name="Larimer J."/>
            <person name="McCowen C."/>
            <person name="Montmayeur A."/>
            <person name="Murphy C."/>
            <person name="Neiman D."/>
            <person name="Pearson M."/>
            <person name="Priest M."/>
            <person name="Roberts A."/>
            <person name="Saif S."/>
            <person name="Shea T."/>
            <person name="Sisk P."/>
            <person name="Sykes S."/>
            <person name="Wortman J."/>
            <person name="Nusbaum C."/>
            <person name="Birren B."/>
        </authorList>
    </citation>
    <scope>NUCLEOTIDE SEQUENCE [LARGE SCALE GENOMIC DNA]</scope>
    <source>
        <strain evidence="4 5">VS20</strain>
    </source>
</reference>
<dbReference type="OrthoDB" id="189102at2759"/>
<dbReference type="SUPFAM" id="SSF56801">
    <property type="entry name" value="Acetyl-CoA synthetase-like"/>
    <property type="match status" value="1"/>
</dbReference>
<keyword evidence="5" id="KW-1185">Reference proteome</keyword>
<dbReference type="PROSITE" id="PS00455">
    <property type="entry name" value="AMP_BINDING"/>
    <property type="match status" value="1"/>
</dbReference>
<dbReference type="Gene3D" id="3.40.50.12780">
    <property type="entry name" value="N-terminal domain of ligase-like"/>
    <property type="match status" value="1"/>
</dbReference>
<evidence type="ECO:0000256" key="2">
    <source>
        <dbReference type="ARBA" id="ARBA00022840"/>
    </source>
</evidence>
<organism evidence="4 5">
    <name type="scientific">Saprolegnia diclina (strain VS20)</name>
    <dbReference type="NCBI Taxonomy" id="1156394"/>
    <lineage>
        <taxon>Eukaryota</taxon>
        <taxon>Sar</taxon>
        <taxon>Stramenopiles</taxon>
        <taxon>Oomycota</taxon>
        <taxon>Saprolegniomycetes</taxon>
        <taxon>Saprolegniales</taxon>
        <taxon>Saprolegniaceae</taxon>
        <taxon>Saprolegnia</taxon>
    </lineage>
</organism>
<evidence type="ECO:0000259" key="3">
    <source>
        <dbReference type="Pfam" id="PF00501"/>
    </source>
</evidence>
<gene>
    <name evidence="4" type="ORF">SDRG_01124</name>
</gene>
<dbReference type="EMBL" id="JH767134">
    <property type="protein sequence ID" value="EQC41146.1"/>
    <property type="molecule type" value="Genomic_DNA"/>
</dbReference>
<dbReference type="AlphaFoldDB" id="T0R2F5"/>
<evidence type="ECO:0000313" key="4">
    <source>
        <dbReference type="EMBL" id="EQC41146.1"/>
    </source>
</evidence>
<dbReference type="Proteomes" id="UP000030762">
    <property type="component" value="Unassembled WGS sequence"/>
</dbReference>
<dbReference type="Pfam" id="PF00501">
    <property type="entry name" value="AMP-binding"/>
    <property type="match status" value="1"/>
</dbReference>
<dbReference type="GeneID" id="19941851"/>
<dbReference type="STRING" id="1156394.T0R2F5"/>
<dbReference type="eggNOG" id="KOG1256">
    <property type="taxonomic scope" value="Eukaryota"/>
</dbReference>
<accession>T0R2F5</accession>
<protein>
    <recommendedName>
        <fullName evidence="3">AMP-dependent synthetase/ligase domain-containing protein</fullName>
    </recommendedName>
</protein>
<dbReference type="VEuPathDB" id="FungiDB:SDRG_01124"/>
<dbReference type="GO" id="GO:0004467">
    <property type="term" value="F:long-chain fatty acid-CoA ligase activity"/>
    <property type="evidence" value="ECO:0007669"/>
    <property type="project" value="TreeGrafter"/>
</dbReference>
<dbReference type="GO" id="GO:0016020">
    <property type="term" value="C:membrane"/>
    <property type="evidence" value="ECO:0007669"/>
    <property type="project" value="TreeGrafter"/>
</dbReference>
<dbReference type="InterPro" id="IPR020845">
    <property type="entry name" value="AMP-binding_CS"/>
</dbReference>
<dbReference type="InterPro" id="IPR000873">
    <property type="entry name" value="AMP-dep_synth/lig_dom"/>
</dbReference>
<dbReference type="PANTHER" id="PTHR43272:SF33">
    <property type="entry name" value="AMP-BINDING DOMAIN-CONTAINING PROTEIN-RELATED"/>
    <property type="match status" value="1"/>
</dbReference>
<dbReference type="InterPro" id="IPR042099">
    <property type="entry name" value="ANL_N_sf"/>
</dbReference>
<evidence type="ECO:0000313" key="5">
    <source>
        <dbReference type="Proteomes" id="UP000030762"/>
    </source>
</evidence>
<feature type="domain" description="AMP-dependent synthetase/ligase" evidence="3">
    <location>
        <begin position="70"/>
        <end position="495"/>
    </location>
</feature>
<name>T0R2F5_SAPDV</name>
<dbReference type="OMA" id="QTQVSIC"/>
<keyword evidence="1" id="KW-0547">Nucleotide-binding</keyword>